<dbReference type="FunCoup" id="A0A286US93">
    <property type="interactions" value="626"/>
</dbReference>
<organism evidence="1 2">
    <name type="scientific">Pyrrhoderma noxium</name>
    <dbReference type="NCBI Taxonomy" id="2282107"/>
    <lineage>
        <taxon>Eukaryota</taxon>
        <taxon>Fungi</taxon>
        <taxon>Dikarya</taxon>
        <taxon>Basidiomycota</taxon>
        <taxon>Agaricomycotina</taxon>
        <taxon>Agaricomycetes</taxon>
        <taxon>Hymenochaetales</taxon>
        <taxon>Hymenochaetaceae</taxon>
        <taxon>Pyrrhoderma</taxon>
    </lineage>
</organism>
<sequence length="308" mass="35624">MGKGRGAFVTLLTKPSYLAGTLVVDYGLRKVNSKYPFVAMISLDLPQTCVDILKLRGIETVPIQRLTPKSMHNGIIKEERFRDTWCKLAIFQLVDYERVVLLDSDMLIRKNMDELIEMDLPGDWIAADHVCACNPRKFPHYPKDWTPENCAYSYAAYPPEVKEDSPRPYSLLNSGTVVLTPSEETYAALLEFLDTSPLVEGFLFPDQDLLATFFHGRWKPLSYIYNALKTLRIIHKDLWRDEDVKCVHYILSDKPWKHKPKNGGERDEHYEVNQWWWDEYNALGEGLLSSGIQENRDAWTYLESLVAK</sequence>
<dbReference type="STRING" id="2282107.A0A286US93"/>
<dbReference type="CDD" id="cd02537">
    <property type="entry name" value="GT8_Glycogenin"/>
    <property type="match status" value="1"/>
</dbReference>
<dbReference type="InterPro" id="IPR050587">
    <property type="entry name" value="GNT1/Glycosyltrans_8"/>
</dbReference>
<dbReference type="Gene3D" id="3.90.550.10">
    <property type="entry name" value="Spore Coat Polysaccharide Biosynthesis Protein SpsA, Chain A"/>
    <property type="match status" value="1"/>
</dbReference>
<accession>A0A286US93</accession>
<proteinExistence type="predicted"/>
<reference evidence="1 2" key="1">
    <citation type="journal article" date="2017" name="Mol. Ecol.">
        <title>Comparative and population genomic landscape of Phellinus noxius: A hypervariable fungus causing root rot in trees.</title>
        <authorList>
            <person name="Chung C.L."/>
            <person name="Lee T.J."/>
            <person name="Akiba M."/>
            <person name="Lee H.H."/>
            <person name="Kuo T.H."/>
            <person name="Liu D."/>
            <person name="Ke H.M."/>
            <person name="Yokoi T."/>
            <person name="Roa M.B."/>
            <person name="Lu M.J."/>
            <person name="Chang Y.Y."/>
            <person name="Ann P.J."/>
            <person name="Tsai J.N."/>
            <person name="Chen C.Y."/>
            <person name="Tzean S.S."/>
            <person name="Ota Y."/>
            <person name="Hattori T."/>
            <person name="Sahashi N."/>
            <person name="Liou R.F."/>
            <person name="Kikuchi T."/>
            <person name="Tsai I.J."/>
        </authorList>
    </citation>
    <scope>NUCLEOTIDE SEQUENCE [LARGE SCALE GENOMIC DNA]</scope>
    <source>
        <strain evidence="1 2">FFPRI411160</strain>
    </source>
</reference>
<keyword evidence="1" id="KW-0808">Transferase</keyword>
<dbReference type="AlphaFoldDB" id="A0A286US93"/>
<dbReference type="PANTHER" id="PTHR11183">
    <property type="entry name" value="GLYCOGENIN SUBFAMILY MEMBER"/>
    <property type="match status" value="1"/>
</dbReference>
<evidence type="ECO:0000313" key="2">
    <source>
        <dbReference type="Proteomes" id="UP000217199"/>
    </source>
</evidence>
<dbReference type="SUPFAM" id="SSF53448">
    <property type="entry name" value="Nucleotide-diphospho-sugar transferases"/>
    <property type="match status" value="1"/>
</dbReference>
<protein>
    <submittedName>
        <fullName evidence="1">Nucleotide-diphospho-sugar transferase</fullName>
    </submittedName>
</protein>
<keyword evidence="2" id="KW-1185">Reference proteome</keyword>
<dbReference type="EMBL" id="NBII01000002">
    <property type="protein sequence ID" value="PAV22458.1"/>
    <property type="molecule type" value="Genomic_DNA"/>
</dbReference>
<dbReference type="InParanoid" id="A0A286US93"/>
<dbReference type="GO" id="GO:0016757">
    <property type="term" value="F:glycosyltransferase activity"/>
    <property type="evidence" value="ECO:0007669"/>
    <property type="project" value="InterPro"/>
</dbReference>
<gene>
    <name evidence="1" type="ORF">PNOK_0241500</name>
</gene>
<dbReference type="OrthoDB" id="2014201at2759"/>
<dbReference type="InterPro" id="IPR029044">
    <property type="entry name" value="Nucleotide-diphossugar_trans"/>
</dbReference>
<dbReference type="Proteomes" id="UP000217199">
    <property type="component" value="Unassembled WGS sequence"/>
</dbReference>
<comment type="caution">
    <text evidence="1">The sequence shown here is derived from an EMBL/GenBank/DDBJ whole genome shotgun (WGS) entry which is preliminary data.</text>
</comment>
<dbReference type="InterPro" id="IPR002495">
    <property type="entry name" value="Glyco_trans_8"/>
</dbReference>
<evidence type="ECO:0000313" key="1">
    <source>
        <dbReference type="EMBL" id="PAV22458.1"/>
    </source>
</evidence>
<dbReference type="Pfam" id="PF01501">
    <property type="entry name" value="Glyco_transf_8"/>
    <property type="match status" value="1"/>
</dbReference>
<name>A0A286US93_9AGAM</name>